<evidence type="ECO:0000313" key="2">
    <source>
        <dbReference type="EMBL" id="KIP08620.1"/>
    </source>
</evidence>
<dbReference type="AlphaFoldDB" id="A0A0C3SC87"/>
<sequence>MACVASTSSLPPSYSPSSAPSPPYTCCPSIEEQRLYYVARPSSNEAPEGVFTVTARGVSVTLNHQEDGTDTPVYTRRGLVSGEIRLEDDHAVAVTVQLEGHQKMSVTELAPVTLVLFSQKHTLWKRQKQEACPKTIDFRLPFPTTYPLNGADHELPSTFVAHFPDSPGLYAEIAYTLTVKISRPRLGTWKQHTNITIPVKYQPRSRPFLPISPDLYPFLSTVKAAPEAWHQVTSVILPGEDDVGPIDCHLFIPSVQIYGLTDTVPFHLQLRGPSNSLSALVGLSVGARSMSLPPLAKLRSRTRLGKRAATPPPQRTRICDHAAQYPWSLQSPYVFVASMPGDLRSLGSARSREPARTALAVRVYVLRQVATKVKGQRAWRNRVLAEGTLRAVGEPPCFGASTGSETVPSFIAGELQVKDFVVVQVSPPASPLFEEHQFSHSIRLVTDTYREVAEHPANQ</sequence>
<reference evidence="2 3" key="1">
    <citation type="journal article" date="2014" name="PLoS Genet.">
        <title>Analysis of the Phlebiopsis gigantea genome, transcriptome and secretome provides insight into its pioneer colonization strategies of wood.</title>
        <authorList>
            <person name="Hori C."/>
            <person name="Ishida T."/>
            <person name="Igarashi K."/>
            <person name="Samejima M."/>
            <person name="Suzuki H."/>
            <person name="Master E."/>
            <person name="Ferreira P."/>
            <person name="Ruiz-Duenas F.J."/>
            <person name="Held B."/>
            <person name="Canessa P."/>
            <person name="Larrondo L.F."/>
            <person name="Schmoll M."/>
            <person name="Druzhinina I.S."/>
            <person name="Kubicek C.P."/>
            <person name="Gaskell J.A."/>
            <person name="Kersten P."/>
            <person name="St John F."/>
            <person name="Glasner J."/>
            <person name="Sabat G."/>
            <person name="Splinter BonDurant S."/>
            <person name="Syed K."/>
            <person name="Yadav J."/>
            <person name="Mgbeahuruike A.C."/>
            <person name="Kovalchuk A."/>
            <person name="Asiegbu F.O."/>
            <person name="Lackner G."/>
            <person name="Hoffmeister D."/>
            <person name="Rencoret J."/>
            <person name="Gutierrez A."/>
            <person name="Sun H."/>
            <person name="Lindquist E."/>
            <person name="Barry K."/>
            <person name="Riley R."/>
            <person name="Grigoriev I.V."/>
            <person name="Henrissat B."/>
            <person name="Kues U."/>
            <person name="Berka R.M."/>
            <person name="Martinez A.T."/>
            <person name="Covert S.F."/>
            <person name="Blanchette R.A."/>
            <person name="Cullen D."/>
        </authorList>
    </citation>
    <scope>NUCLEOTIDE SEQUENCE [LARGE SCALE GENOMIC DNA]</scope>
    <source>
        <strain evidence="2 3">11061_1 CR5-6</strain>
    </source>
</reference>
<accession>A0A0C3SC87</accession>
<dbReference type="STRING" id="745531.A0A0C3SC87"/>
<protein>
    <recommendedName>
        <fullName evidence="4">Arrestin-like N-terminal domain-containing protein</fullName>
    </recommendedName>
</protein>
<dbReference type="OrthoDB" id="3252135at2759"/>
<gene>
    <name evidence="2" type="ORF">PHLGIDRAFT_117121</name>
</gene>
<dbReference type="InterPro" id="IPR014752">
    <property type="entry name" value="Arrestin-like_C"/>
</dbReference>
<feature type="region of interest" description="Disordered" evidence="1">
    <location>
        <begin position="1"/>
        <end position="23"/>
    </location>
</feature>
<evidence type="ECO:0008006" key="4">
    <source>
        <dbReference type="Google" id="ProtNLM"/>
    </source>
</evidence>
<dbReference type="HOGENOM" id="CLU_049916_0_0_1"/>
<feature type="compositionally biased region" description="Low complexity" evidence="1">
    <location>
        <begin position="1"/>
        <end position="18"/>
    </location>
</feature>
<organism evidence="2 3">
    <name type="scientific">Phlebiopsis gigantea (strain 11061_1 CR5-6)</name>
    <name type="common">White-rot fungus</name>
    <name type="synonym">Peniophora gigantea</name>
    <dbReference type="NCBI Taxonomy" id="745531"/>
    <lineage>
        <taxon>Eukaryota</taxon>
        <taxon>Fungi</taxon>
        <taxon>Dikarya</taxon>
        <taxon>Basidiomycota</taxon>
        <taxon>Agaricomycotina</taxon>
        <taxon>Agaricomycetes</taxon>
        <taxon>Polyporales</taxon>
        <taxon>Phanerochaetaceae</taxon>
        <taxon>Phlebiopsis</taxon>
    </lineage>
</organism>
<evidence type="ECO:0000256" key="1">
    <source>
        <dbReference type="SAM" id="MobiDB-lite"/>
    </source>
</evidence>
<keyword evidence="3" id="KW-1185">Reference proteome</keyword>
<proteinExistence type="predicted"/>
<dbReference type="EMBL" id="KN840477">
    <property type="protein sequence ID" value="KIP08620.1"/>
    <property type="molecule type" value="Genomic_DNA"/>
</dbReference>
<dbReference type="Gene3D" id="2.60.40.640">
    <property type="match status" value="1"/>
</dbReference>
<evidence type="ECO:0000313" key="3">
    <source>
        <dbReference type="Proteomes" id="UP000053257"/>
    </source>
</evidence>
<name>A0A0C3SC87_PHLG1</name>
<dbReference type="Proteomes" id="UP000053257">
    <property type="component" value="Unassembled WGS sequence"/>
</dbReference>